<gene>
    <name evidence="6" type="ORF">AVDCRST_MAG08-4013</name>
</gene>
<dbReference type="AlphaFoldDB" id="A0A6J4JPI0"/>
<dbReference type="SUPFAM" id="SSF46785">
    <property type="entry name" value="Winged helix' DNA-binding domain"/>
    <property type="match status" value="2"/>
</dbReference>
<name>A0A6J4JPI0_9PROT</name>
<dbReference type="Gene3D" id="1.10.10.10">
    <property type="entry name" value="Winged helix-like DNA-binding domain superfamily/Winged helix DNA-binding domain"/>
    <property type="match status" value="2"/>
</dbReference>
<feature type="region of interest" description="Disordered" evidence="5">
    <location>
        <begin position="390"/>
        <end position="420"/>
    </location>
</feature>
<feature type="compositionally biased region" description="Pro residues" evidence="5">
    <location>
        <begin position="405"/>
        <end position="420"/>
    </location>
</feature>
<feature type="compositionally biased region" description="Basic and acidic residues" evidence="5">
    <location>
        <begin position="57"/>
        <end position="67"/>
    </location>
</feature>
<keyword evidence="1" id="KW-0963">Cytoplasm</keyword>
<evidence type="ECO:0000256" key="4">
    <source>
        <dbReference type="ARBA" id="ARBA00023306"/>
    </source>
</evidence>
<feature type="compositionally biased region" description="Low complexity" evidence="5">
    <location>
        <begin position="158"/>
        <end position="185"/>
    </location>
</feature>
<evidence type="ECO:0000256" key="5">
    <source>
        <dbReference type="SAM" id="MobiDB-lite"/>
    </source>
</evidence>
<dbReference type="PANTHER" id="PTHR34298:SF2">
    <property type="entry name" value="SEGREGATION AND CONDENSATION PROTEIN B"/>
    <property type="match status" value="1"/>
</dbReference>
<dbReference type="InterPro" id="IPR005234">
    <property type="entry name" value="ScpB_csome_segregation"/>
</dbReference>
<protein>
    <submittedName>
        <fullName evidence="6">Segregation and condensation protein B</fullName>
    </submittedName>
</protein>
<reference evidence="6" key="1">
    <citation type="submission" date="2020-02" db="EMBL/GenBank/DDBJ databases">
        <authorList>
            <person name="Meier V. D."/>
        </authorList>
    </citation>
    <scope>NUCLEOTIDE SEQUENCE</scope>
    <source>
        <strain evidence="6">AVDCRST_MAG08</strain>
    </source>
</reference>
<evidence type="ECO:0000313" key="6">
    <source>
        <dbReference type="EMBL" id="CAA9283649.1"/>
    </source>
</evidence>
<dbReference type="InterPro" id="IPR036390">
    <property type="entry name" value="WH_DNA-bd_sf"/>
</dbReference>
<sequence length="420" mass="42155">MPAPPDAAEAPSTSRAAEMAVGHEPDEHVSQDSATRHAAGISAGDDTGGTPVSDVAHVSDERADPDRSAPTAAADHGAGSIFVSEAGTAATTGRTATSSTVPDAASRTTAAEAVSAPTRCEGDTAEREAPPSAAPCASNDGTVADTAPAMLADEGDAMARGAAPSAASEAATDTTAAGAALVAPADEGDEAEREPITSTAPEIADDATAEDLASASPPGEGGAAEAPPDPALFAHALRIAEALVFASDRPVTPARLGGALPPGCDPRAVLTALSAACAGRAVELVEVAGGFSFRTAPELAPAITRVVEAPRRLPRAAMETLAIVAYHQPVTRAEIEEIRGASLSQSTLELLLDAALIAPRGRKEVPGRPSLWGTTPRFLEQFGLKALGDLPRREELVNEPTLPLGAPPQQPTDAAPPPSA</sequence>
<feature type="region of interest" description="Disordered" evidence="5">
    <location>
        <begin position="1"/>
        <end position="228"/>
    </location>
</feature>
<keyword evidence="2" id="KW-0132">Cell division</keyword>
<dbReference type="Pfam" id="PF04079">
    <property type="entry name" value="SMC_ScpB"/>
    <property type="match status" value="1"/>
</dbReference>
<feature type="compositionally biased region" description="Basic and acidic residues" evidence="5">
    <location>
        <begin position="21"/>
        <end position="30"/>
    </location>
</feature>
<keyword evidence="4" id="KW-0131">Cell cycle</keyword>
<dbReference type="PANTHER" id="PTHR34298">
    <property type="entry name" value="SEGREGATION AND CONDENSATION PROTEIN B"/>
    <property type="match status" value="1"/>
</dbReference>
<dbReference type="NCBIfam" id="TIGR00281">
    <property type="entry name" value="SMC-Scp complex subunit ScpB"/>
    <property type="match status" value="1"/>
</dbReference>
<feature type="compositionally biased region" description="Basic and acidic residues" evidence="5">
    <location>
        <begin position="120"/>
        <end position="129"/>
    </location>
</feature>
<feature type="compositionally biased region" description="Low complexity" evidence="5">
    <location>
        <begin position="213"/>
        <end position="226"/>
    </location>
</feature>
<keyword evidence="3" id="KW-0159">Chromosome partition</keyword>
<accession>A0A6J4JPI0</accession>
<dbReference type="EMBL" id="CADCTG010000310">
    <property type="protein sequence ID" value="CAA9283649.1"/>
    <property type="molecule type" value="Genomic_DNA"/>
</dbReference>
<dbReference type="InterPro" id="IPR036388">
    <property type="entry name" value="WH-like_DNA-bd_sf"/>
</dbReference>
<dbReference type="GO" id="GO:0051301">
    <property type="term" value="P:cell division"/>
    <property type="evidence" value="ECO:0007669"/>
    <property type="project" value="UniProtKB-KW"/>
</dbReference>
<organism evidence="6">
    <name type="scientific">uncultured Acetobacteraceae bacterium</name>
    <dbReference type="NCBI Taxonomy" id="169975"/>
    <lineage>
        <taxon>Bacteria</taxon>
        <taxon>Pseudomonadati</taxon>
        <taxon>Pseudomonadota</taxon>
        <taxon>Alphaproteobacteria</taxon>
        <taxon>Acetobacterales</taxon>
        <taxon>Acetobacteraceae</taxon>
        <taxon>environmental samples</taxon>
    </lineage>
</organism>
<evidence type="ECO:0000256" key="1">
    <source>
        <dbReference type="ARBA" id="ARBA00022490"/>
    </source>
</evidence>
<evidence type="ECO:0000256" key="2">
    <source>
        <dbReference type="ARBA" id="ARBA00022618"/>
    </source>
</evidence>
<dbReference type="GO" id="GO:0051304">
    <property type="term" value="P:chromosome separation"/>
    <property type="evidence" value="ECO:0007669"/>
    <property type="project" value="InterPro"/>
</dbReference>
<evidence type="ECO:0000256" key="3">
    <source>
        <dbReference type="ARBA" id="ARBA00022829"/>
    </source>
</evidence>
<feature type="compositionally biased region" description="Low complexity" evidence="5">
    <location>
        <begin position="86"/>
        <end position="100"/>
    </location>
</feature>
<proteinExistence type="predicted"/>